<name>A0A4E0R4T2_FASHE</name>
<keyword evidence="3" id="KW-1185">Reference proteome</keyword>
<evidence type="ECO:0000256" key="1">
    <source>
        <dbReference type="SAM" id="MobiDB-lite"/>
    </source>
</evidence>
<gene>
    <name evidence="2" type="ORF">D915_006551</name>
</gene>
<protein>
    <submittedName>
        <fullName evidence="2">Uncharacterized protein</fullName>
    </submittedName>
</protein>
<feature type="region of interest" description="Disordered" evidence="1">
    <location>
        <begin position="1"/>
        <end position="22"/>
    </location>
</feature>
<dbReference type="Proteomes" id="UP000230066">
    <property type="component" value="Unassembled WGS sequence"/>
</dbReference>
<dbReference type="AlphaFoldDB" id="A0A4E0R4T2"/>
<evidence type="ECO:0000313" key="3">
    <source>
        <dbReference type="Proteomes" id="UP000230066"/>
    </source>
</evidence>
<feature type="region of interest" description="Disordered" evidence="1">
    <location>
        <begin position="129"/>
        <end position="150"/>
    </location>
</feature>
<organism evidence="2 3">
    <name type="scientific">Fasciola hepatica</name>
    <name type="common">Liver fluke</name>
    <dbReference type="NCBI Taxonomy" id="6192"/>
    <lineage>
        <taxon>Eukaryota</taxon>
        <taxon>Metazoa</taxon>
        <taxon>Spiralia</taxon>
        <taxon>Lophotrochozoa</taxon>
        <taxon>Platyhelminthes</taxon>
        <taxon>Trematoda</taxon>
        <taxon>Digenea</taxon>
        <taxon>Plagiorchiida</taxon>
        <taxon>Echinostomata</taxon>
        <taxon>Echinostomatoidea</taxon>
        <taxon>Fasciolidae</taxon>
        <taxon>Fasciola</taxon>
    </lineage>
</organism>
<proteinExistence type="predicted"/>
<accession>A0A4E0R4T2</accession>
<feature type="compositionally biased region" description="Basic and acidic residues" evidence="1">
    <location>
        <begin position="1"/>
        <end position="20"/>
    </location>
</feature>
<comment type="caution">
    <text evidence="2">The sequence shown here is derived from an EMBL/GenBank/DDBJ whole genome shotgun (WGS) entry which is preliminary data.</text>
</comment>
<evidence type="ECO:0000313" key="2">
    <source>
        <dbReference type="EMBL" id="THD22125.1"/>
    </source>
</evidence>
<reference evidence="2" key="1">
    <citation type="submission" date="2019-03" db="EMBL/GenBank/DDBJ databases">
        <title>Improved annotation for the trematode Fasciola hepatica.</title>
        <authorList>
            <person name="Choi Y.-J."/>
            <person name="Martin J."/>
            <person name="Mitreva M."/>
        </authorList>
    </citation>
    <scope>NUCLEOTIDE SEQUENCE [LARGE SCALE GENOMIC DNA]</scope>
</reference>
<sequence>MFHRNRLEAHYDQRAREQRQMHASSEALITELDLNENVRQSVVSQDCTSTISEVAAIDDTDTEASDLLIQVGTETGTLGPFSESFLGTDVARFTRANSAVPTLTDCSRQSDDEDDEYGENEDTLRMTVSTLNRPGPEGPEPSDILWTFGH</sequence>
<dbReference type="EMBL" id="JXXN02002979">
    <property type="protein sequence ID" value="THD22125.1"/>
    <property type="molecule type" value="Genomic_DNA"/>
</dbReference>